<dbReference type="GO" id="GO:0008289">
    <property type="term" value="F:lipid binding"/>
    <property type="evidence" value="ECO:0007669"/>
    <property type="project" value="TreeGrafter"/>
</dbReference>
<dbReference type="InterPro" id="IPR002159">
    <property type="entry name" value="CD36_fam"/>
</dbReference>
<dbReference type="GO" id="GO:0033344">
    <property type="term" value="P:cholesterol efflux"/>
    <property type="evidence" value="ECO:0007669"/>
    <property type="project" value="TreeGrafter"/>
</dbReference>
<dbReference type="PANTHER" id="PTHR11923">
    <property type="entry name" value="SCAVENGER RECEPTOR CLASS B TYPE-1 SR-B1"/>
    <property type="match status" value="1"/>
</dbReference>
<keyword evidence="6 13" id="KW-1133">Transmembrane helix</keyword>
<dbReference type="EMBL" id="CM014093">
    <property type="protein sequence ID" value="TKS85058.1"/>
    <property type="molecule type" value="Genomic_DNA"/>
</dbReference>
<evidence type="ECO:0000256" key="8">
    <source>
        <dbReference type="ARBA" id="ARBA00023157"/>
    </source>
</evidence>
<keyword evidence="9 14" id="KW-0675">Receptor</keyword>
<dbReference type="GO" id="GO:0005737">
    <property type="term" value="C:cytoplasm"/>
    <property type="evidence" value="ECO:0007669"/>
    <property type="project" value="TreeGrafter"/>
</dbReference>
<evidence type="ECO:0000256" key="7">
    <source>
        <dbReference type="ARBA" id="ARBA00023136"/>
    </source>
</evidence>
<evidence type="ECO:0000256" key="12">
    <source>
        <dbReference type="ARBA" id="ARBA00042244"/>
    </source>
</evidence>
<dbReference type="GO" id="GO:0043654">
    <property type="term" value="P:recognition of apoptotic cell"/>
    <property type="evidence" value="ECO:0007669"/>
    <property type="project" value="TreeGrafter"/>
</dbReference>
<name>A0A4U5VB40_COLLU</name>
<keyword evidence="4" id="KW-1003">Cell membrane</keyword>
<keyword evidence="15" id="KW-1185">Reference proteome</keyword>
<keyword evidence="10" id="KW-0325">Glycoprotein</keyword>
<sequence length="311" mass="35278">MVGYVTAVDTQTMSVGNTMKRNSHSHQLSTQPTAARIRLRIDLNCSVLRYQQHERPHATTPANFGPRVTVKFEFESRVEGGEESRTLQTLLPCSFPDDLEFETEMPTGGSMLMLVVCDEYNRELAAWFYCNNVVKLTGVPLNVSIRLQLNLYMKKVSGITETGKISEVVMPMIWFEESGYIDGPILTTFHTNLVVLPAIMEYMQYGFIALGLATIVIAALVYRRVKAADKEPVNGSHDHERKEKYIVNNSENVKNKLLSDGFWECFVLYRQRLVLDQVFACLNILVSVRLRQISKLIKMQVKVIANSQTST</sequence>
<evidence type="ECO:0000256" key="10">
    <source>
        <dbReference type="ARBA" id="ARBA00023180"/>
    </source>
</evidence>
<evidence type="ECO:0000256" key="3">
    <source>
        <dbReference type="ARBA" id="ARBA00010532"/>
    </source>
</evidence>
<evidence type="ECO:0000256" key="4">
    <source>
        <dbReference type="ARBA" id="ARBA00022475"/>
    </source>
</evidence>
<comment type="similarity">
    <text evidence="3">Belongs to the CD36 family.</text>
</comment>
<evidence type="ECO:0000256" key="5">
    <source>
        <dbReference type="ARBA" id="ARBA00022692"/>
    </source>
</evidence>
<dbReference type="GO" id="GO:0030169">
    <property type="term" value="F:low-density lipoprotein particle binding"/>
    <property type="evidence" value="ECO:0007669"/>
    <property type="project" value="TreeGrafter"/>
</dbReference>
<dbReference type="AlphaFoldDB" id="A0A4U5VB40"/>
<protein>
    <recommendedName>
        <fullName evidence="11">Scavenger receptor class B member 1</fullName>
    </recommendedName>
    <alternativeName>
        <fullName evidence="12">SR-BI</fullName>
    </alternativeName>
</protein>
<dbReference type="Pfam" id="PF01130">
    <property type="entry name" value="CD36"/>
    <property type="match status" value="1"/>
</dbReference>
<keyword evidence="5 13" id="KW-0812">Transmembrane</keyword>
<evidence type="ECO:0000256" key="1">
    <source>
        <dbReference type="ARBA" id="ARBA00004189"/>
    </source>
</evidence>
<dbReference type="GO" id="GO:0005044">
    <property type="term" value="F:scavenger receptor activity"/>
    <property type="evidence" value="ECO:0007669"/>
    <property type="project" value="TreeGrafter"/>
</dbReference>
<evidence type="ECO:0000256" key="2">
    <source>
        <dbReference type="ARBA" id="ARBA00004651"/>
    </source>
</evidence>
<feature type="transmembrane region" description="Helical" evidence="13">
    <location>
        <begin position="202"/>
        <end position="222"/>
    </location>
</feature>
<dbReference type="GO" id="GO:0070508">
    <property type="term" value="P:cholesterol import"/>
    <property type="evidence" value="ECO:0007669"/>
    <property type="project" value="TreeGrafter"/>
</dbReference>
<dbReference type="STRING" id="240159.A0A4U5VB40"/>
<evidence type="ECO:0000313" key="15">
    <source>
        <dbReference type="Proteomes" id="UP000298787"/>
    </source>
</evidence>
<reference evidence="14 15" key="1">
    <citation type="submission" date="2019-01" db="EMBL/GenBank/DDBJ databases">
        <title>Genome Assembly of Collichthys lucidus.</title>
        <authorList>
            <person name="Cai M."/>
            <person name="Xiao S."/>
        </authorList>
    </citation>
    <scope>NUCLEOTIDE SEQUENCE [LARGE SCALE GENOMIC DNA]</scope>
    <source>
        <strain evidence="14">JT15FE1705JMU</strain>
        <tissue evidence="14">Muscle</tissue>
    </source>
</reference>
<dbReference type="GO" id="GO:0034381">
    <property type="term" value="P:plasma lipoprotein particle clearance"/>
    <property type="evidence" value="ECO:0007669"/>
    <property type="project" value="TreeGrafter"/>
</dbReference>
<proteinExistence type="inferred from homology"/>
<evidence type="ECO:0000256" key="9">
    <source>
        <dbReference type="ARBA" id="ARBA00023170"/>
    </source>
</evidence>
<organism evidence="14 15">
    <name type="scientific">Collichthys lucidus</name>
    <name type="common">Big head croaker</name>
    <name type="synonym">Sciaena lucida</name>
    <dbReference type="NCBI Taxonomy" id="240159"/>
    <lineage>
        <taxon>Eukaryota</taxon>
        <taxon>Metazoa</taxon>
        <taxon>Chordata</taxon>
        <taxon>Craniata</taxon>
        <taxon>Vertebrata</taxon>
        <taxon>Euteleostomi</taxon>
        <taxon>Actinopterygii</taxon>
        <taxon>Neopterygii</taxon>
        <taxon>Teleostei</taxon>
        <taxon>Neoteleostei</taxon>
        <taxon>Acanthomorphata</taxon>
        <taxon>Eupercaria</taxon>
        <taxon>Sciaenidae</taxon>
        <taxon>Collichthys</taxon>
    </lineage>
</organism>
<dbReference type="Proteomes" id="UP000298787">
    <property type="component" value="Chromosome 16"/>
</dbReference>
<keyword evidence="7 13" id="KW-0472">Membrane</keyword>
<evidence type="ECO:0000256" key="13">
    <source>
        <dbReference type="SAM" id="Phobius"/>
    </source>
</evidence>
<gene>
    <name evidence="14" type="ORF">D9C73_018173</name>
</gene>
<dbReference type="PANTHER" id="PTHR11923:SF110">
    <property type="entry name" value="SCAVENGER RECEPTOR CLASS B MEMBER 1"/>
    <property type="match status" value="1"/>
</dbReference>
<comment type="subcellular location">
    <subcellularLocation>
        <location evidence="2">Cell membrane</location>
        <topology evidence="2">Multi-pass membrane protein</topology>
    </subcellularLocation>
    <subcellularLocation>
        <location evidence="1">Membrane</location>
        <location evidence="1">Caveola</location>
        <topology evidence="1">Multi-pass membrane protein</topology>
    </subcellularLocation>
</comment>
<evidence type="ECO:0000313" key="14">
    <source>
        <dbReference type="EMBL" id="TKS85058.1"/>
    </source>
</evidence>
<evidence type="ECO:0000256" key="11">
    <source>
        <dbReference type="ARBA" id="ARBA00040821"/>
    </source>
</evidence>
<accession>A0A4U5VB40</accession>
<dbReference type="GO" id="GO:0005901">
    <property type="term" value="C:caveola"/>
    <property type="evidence" value="ECO:0007669"/>
    <property type="project" value="UniProtKB-SubCell"/>
</dbReference>
<keyword evidence="8" id="KW-1015">Disulfide bond</keyword>
<evidence type="ECO:0000256" key="6">
    <source>
        <dbReference type="ARBA" id="ARBA00022989"/>
    </source>
</evidence>